<evidence type="ECO:0000313" key="2">
    <source>
        <dbReference type="EMBL" id="KZT25826.1"/>
    </source>
</evidence>
<organism evidence="2 3">
    <name type="scientific">Neolentinus lepideus HHB14362 ss-1</name>
    <dbReference type="NCBI Taxonomy" id="1314782"/>
    <lineage>
        <taxon>Eukaryota</taxon>
        <taxon>Fungi</taxon>
        <taxon>Dikarya</taxon>
        <taxon>Basidiomycota</taxon>
        <taxon>Agaricomycotina</taxon>
        <taxon>Agaricomycetes</taxon>
        <taxon>Gloeophyllales</taxon>
        <taxon>Gloeophyllaceae</taxon>
        <taxon>Neolentinus</taxon>
    </lineage>
</organism>
<gene>
    <name evidence="2" type="ORF">NEOLEDRAFT_276985</name>
</gene>
<evidence type="ECO:0000256" key="1">
    <source>
        <dbReference type="SAM" id="MobiDB-lite"/>
    </source>
</evidence>
<feature type="region of interest" description="Disordered" evidence="1">
    <location>
        <begin position="140"/>
        <end position="164"/>
    </location>
</feature>
<evidence type="ECO:0000313" key="3">
    <source>
        <dbReference type="Proteomes" id="UP000076761"/>
    </source>
</evidence>
<reference evidence="2 3" key="1">
    <citation type="journal article" date="2016" name="Mol. Biol. Evol.">
        <title>Comparative Genomics of Early-Diverging Mushroom-Forming Fungi Provides Insights into the Origins of Lignocellulose Decay Capabilities.</title>
        <authorList>
            <person name="Nagy L.G."/>
            <person name="Riley R."/>
            <person name="Tritt A."/>
            <person name="Adam C."/>
            <person name="Daum C."/>
            <person name="Floudas D."/>
            <person name="Sun H."/>
            <person name="Yadav J.S."/>
            <person name="Pangilinan J."/>
            <person name="Larsson K.H."/>
            <person name="Matsuura K."/>
            <person name="Barry K."/>
            <person name="Labutti K."/>
            <person name="Kuo R."/>
            <person name="Ohm R.A."/>
            <person name="Bhattacharya S.S."/>
            <person name="Shirouzu T."/>
            <person name="Yoshinaga Y."/>
            <person name="Martin F.M."/>
            <person name="Grigoriev I.V."/>
            <person name="Hibbett D.S."/>
        </authorList>
    </citation>
    <scope>NUCLEOTIDE SEQUENCE [LARGE SCALE GENOMIC DNA]</scope>
    <source>
        <strain evidence="2 3">HHB14362 ss-1</strain>
    </source>
</reference>
<dbReference type="AlphaFoldDB" id="A0A165SXL8"/>
<proteinExistence type="predicted"/>
<sequence>MQSSGQRFKPSGNLQLVSRVSLNLHAPKTVTGIKTLSTIKDNDCLVRSSHNVRLHWPEQRRYPSPVDALQFGLTLHPPLRFVRYLDYASHRQPPTRTRICMDASSLTIITPLCSLLSIVHDGCQCDYTVAYPFDRGHREEQKGTWKRSSEKISLESGGLHSLSP</sequence>
<protein>
    <submittedName>
        <fullName evidence="2">Uncharacterized protein</fullName>
    </submittedName>
</protein>
<dbReference type="InParanoid" id="A0A165SXL8"/>
<name>A0A165SXL8_9AGAM</name>
<feature type="compositionally biased region" description="Basic and acidic residues" evidence="1">
    <location>
        <begin position="140"/>
        <end position="153"/>
    </location>
</feature>
<accession>A0A165SXL8</accession>
<dbReference type="EMBL" id="KV425569">
    <property type="protein sequence ID" value="KZT25826.1"/>
    <property type="molecule type" value="Genomic_DNA"/>
</dbReference>
<keyword evidence="3" id="KW-1185">Reference proteome</keyword>
<dbReference type="Proteomes" id="UP000076761">
    <property type="component" value="Unassembled WGS sequence"/>
</dbReference>